<sequence length="268" mass="30692">MIKSVFAILFASCISFSTSLAQGRWTMGFDVARRSEIRQNEDSYKYLYTRGGGGPMFSIGGSIAFQYSETWRFESGVLSTPYSRTVAVYYNEPGYQRLLNRPLMYGSHTNTIEIPSKIIYNPSVQWKSINLNLLFGLNTYLLAGNLNSRGETWLASIPVYPSPPTNLSVQYFTENLSKINFSLEAGGEAMWNLGKRFIFIYRLTGRLGFIDMVEMEGSYKTGQNISENPESVHPFRIVSNGSALHHIFSLRYRMGKKKEKENWWEYED</sequence>
<accession>A0ABV8EFD9</accession>
<keyword evidence="3" id="KW-1185">Reference proteome</keyword>
<reference evidence="3" key="1">
    <citation type="journal article" date="2019" name="Int. J. Syst. Evol. Microbiol.">
        <title>The Global Catalogue of Microorganisms (GCM) 10K type strain sequencing project: providing services to taxonomists for standard genome sequencing and annotation.</title>
        <authorList>
            <consortium name="The Broad Institute Genomics Platform"/>
            <consortium name="The Broad Institute Genome Sequencing Center for Infectious Disease"/>
            <person name="Wu L."/>
            <person name="Ma J."/>
        </authorList>
    </citation>
    <scope>NUCLEOTIDE SEQUENCE [LARGE SCALE GENOMIC DNA]</scope>
    <source>
        <strain evidence="3">CECT 8551</strain>
    </source>
</reference>
<organism evidence="2 3">
    <name type="scientific">Belliella kenyensis</name>
    <dbReference type="NCBI Taxonomy" id="1472724"/>
    <lineage>
        <taxon>Bacteria</taxon>
        <taxon>Pseudomonadati</taxon>
        <taxon>Bacteroidota</taxon>
        <taxon>Cytophagia</taxon>
        <taxon>Cytophagales</taxon>
        <taxon>Cyclobacteriaceae</taxon>
        <taxon>Belliella</taxon>
    </lineage>
</organism>
<gene>
    <name evidence="2" type="ORF">ACFOUP_01205</name>
</gene>
<evidence type="ECO:0000313" key="3">
    <source>
        <dbReference type="Proteomes" id="UP001595766"/>
    </source>
</evidence>
<dbReference type="RefSeq" id="WP_241292687.1">
    <property type="nucleotide sequence ID" value="NZ_JAKZGR010000003.1"/>
</dbReference>
<keyword evidence="1" id="KW-0732">Signal</keyword>
<evidence type="ECO:0000256" key="1">
    <source>
        <dbReference type="SAM" id="SignalP"/>
    </source>
</evidence>
<comment type="caution">
    <text evidence="2">The sequence shown here is derived from an EMBL/GenBank/DDBJ whole genome shotgun (WGS) entry which is preliminary data.</text>
</comment>
<proteinExistence type="predicted"/>
<dbReference type="EMBL" id="JBHSAV010000003">
    <property type="protein sequence ID" value="MFC3974982.1"/>
    <property type="molecule type" value="Genomic_DNA"/>
</dbReference>
<evidence type="ECO:0008006" key="4">
    <source>
        <dbReference type="Google" id="ProtNLM"/>
    </source>
</evidence>
<feature type="chain" id="PRO_5047028079" description="Outer membrane protein beta-barrel domain-containing protein" evidence="1">
    <location>
        <begin position="22"/>
        <end position="268"/>
    </location>
</feature>
<feature type="signal peptide" evidence="1">
    <location>
        <begin position="1"/>
        <end position="21"/>
    </location>
</feature>
<protein>
    <recommendedName>
        <fullName evidence="4">Outer membrane protein beta-barrel domain-containing protein</fullName>
    </recommendedName>
</protein>
<dbReference type="Proteomes" id="UP001595766">
    <property type="component" value="Unassembled WGS sequence"/>
</dbReference>
<evidence type="ECO:0000313" key="2">
    <source>
        <dbReference type="EMBL" id="MFC3974982.1"/>
    </source>
</evidence>
<name>A0ABV8EFD9_9BACT</name>